<keyword evidence="2" id="KW-1185">Reference proteome</keyword>
<organism evidence="1 2">
    <name type="scientific">Melia azedarach</name>
    <name type="common">Chinaberry tree</name>
    <dbReference type="NCBI Taxonomy" id="155640"/>
    <lineage>
        <taxon>Eukaryota</taxon>
        <taxon>Viridiplantae</taxon>
        <taxon>Streptophyta</taxon>
        <taxon>Embryophyta</taxon>
        <taxon>Tracheophyta</taxon>
        <taxon>Spermatophyta</taxon>
        <taxon>Magnoliopsida</taxon>
        <taxon>eudicotyledons</taxon>
        <taxon>Gunneridae</taxon>
        <taxon>Pentapetalae</taxon>
        <taxon>rosids</taxon>
        <taxon>malvids</taxon>
        <taxon>Sapindales</taxon>
        <taxon>Meliaceae</taxon>
        <taxon>Melia</taxon>
    </lineage>
</organism>
<proteinExistence type="predicted"/>
<evidence type="ECO:0000313" key="1">
    <source>
        <dbReference type="EMBL" id="KAJ4717255.1"/>
    </source>
</evidence>
<accession>A0ACC1Y425</accession>
<name>A0ACC1Y425_MELAZ</name>
<reference evidence="1 2" key="1">
    <citation type="journal article" date="2023" name="Science">
        <title>Complex scaffold remodeling in plant triterpene biosynthesis.</title>
        <authorList>
            <person name="De La Pena R."/>
            <person name="Hodgson H."/>
            <person name="Liu J.C."/>
            <person name="Stephenson M.J."/>
            <person name="Martin A.C."/>
            <person name="Owen C."/>
            <person name="Harkess A."/>
            <person name="Leebens-Mack J."/>
            <person name="Jimenez L.E."/>
            <person name="Osbourn A."/>
            <person name="Sattely E.S."/>
        </authorList>
    </citation>
    <scope>NUCLEOTIDE SEQUENCE [LARGE SCALE GENOMIC DNA]</scope>
    <source>
        <strain evidence="2">cv. JPN11</strain>
        <tissue evidence="1">Leaf</tissue>
    </source>
</reference>
<dbReference type="EMBL" id="CM051399">
    <property type="protein sequence ID" value="KAJ4717255.1"/>
    <property type="molecule type" value="Genomic_DNA"/>
</dbReference>
<dbReference type="Proteomes" id="UP001164539">
    <property type="component" value="Chromosome 6"/>
</dbReference>
<comment type="caution">
    <text evidence="1">The sequence shown here is derived from an EMBL/GenBank/DDBJ whole genome shotgun (WGS) entry which is preliminary data.</text>
</comment>
<gene>
    <name evidence="1" type="ORF">OWV82_012166</name>
</gene>
<evidence type="ECO:0000313" key="2">
    <source>
        <dbReference type="Proteomes" id="UP001164539"/>
    </source>
</evidence>
<protein>
    <submittedName>
        <fullName evidence="1">Ankyrin repeat-containing protein</fullName>
    </submittedName>
</protein>
<sequence>MTSNTIHEDELTPVDLKRDTDITAEMMERWEAYWSLCKMIQENDWKGVEDFVGDHPEALTVEISHSGQAIFEYIVIFIRDDMEGAACLIDKLASKVDPRILEQKSHPGMTVLSLCAILGNTSVSKVLVKYCRNLPNVRSNDNWLPVHNAAVYGHKDTVKYLVQVTAEENLLGSDGAALISCLVRSKLYDVALDFLKRYPEMGRDHISSRNVVLGTLALKPLAFESGNQLGPLQRFLYNCIPVEKEKISGIGQTSKNRSAGVDVENAIVRSKKYSTKSTSFRSLPKIDTIFGGLCKDLHMMFWNAIILLFPCIKVIQEQKLAHQQTTEIVRMICDGVVWNDPYFLELSLLSAARFGISEFVNELIMANNGFIYMVNNEGHNIFLLAVLHRQENIFNLIYGFLHHSHALNRADKLGNNILHLAGRLVPSSKVPGAALQMQRELHWFKAIENLLPAWLHEEKNFDGKTPREVFTESHEKLVKEGEKWMKDTAQSCTIAVTLIITVVFAAAFTVPGGNNNGGQPIFLKEKSFLIFAIADALALFSSTTSLLMFLGILTSRYSEEDFLVSLPRKLIIGLITLFFSIATMMVAFGATIYIILSQPWKWVIIPIALLGCVPVTLFTMLQFPLLLDMVLSTYGPSIFHPVK</sequence>